<evidence type="ECO:0000256" key="3">
    <source>
        <dbReference type="SAM" id="MobiDB-lite"/>
    </source>
</evidence>
<dbReference type="SUPFAM" id="SSF51445">
    <property type="entry name" value="(Trans)glycosidases"/>
    <property type="match status" value="1"/>
</dbReference>
<gene>
    <name evidence="6" type="ORF">J2Z79_000770</name>
</gene>
<dbReference type="InterPro" id="IPR017853">
    <property type="entry name" value="GH"/>
</dbReference>
<keyword evidence="1" id="KW-0378">Hydrolase</keyword>
<comment type="caution">
    <text evidence="6">The sequence shown here is derived from an EMBL/GenBank/DDBJ whole genome shotgun (WGS) entry which is preliminary data.</text>
</comment>
<evidence type="ECO:0000313" key="7">
    <source>
        <dbReference type="Proteomes" id="UP001519289"/>
    </source>
</evidence>
<dbReference type="InterPro" id="IPR029070">
    <property type="entry name" value="Chitinase_insertion_sf"/>
</dbReference>
<dbReference type="Gene3D" id="3.20.20.80">
    <property type="entry name" value="Glycosidases"/>
    <property type="match status" value="1"/>
</dbReference>
<dbReference type="PROSITE" id="PS51910">
    <property type="entry name" value="GH18_2"/>
    <property type="match status" value="1"/>
</dbReference>
<evidence type="ECO:0000256" key="1">
    <source>
        <dbReference type="ARBA" id="ARBA00022801"/>
    </source>
</evidence>
<evidence type="ECO:0000256" key="4">
    <source>
        <dbReference type="SAM" id="Phobius"/>
    </source>
</evidence>
<feature type="transmembrane region" description="Helical" evidence="4">
    <location>
        <begin position="21"/>
        <end position="42"/>
    </location>
</feature>
<dbReference type="Proteomes" id="UP001519289">
    <property type="component" value="Unassembled WGS sequence"/>
</dbReference>
<dbReference type="InterPro" id="IPR001223">
    <property type="entry name" value="Glyco_hydro18_cat"/>
</dbReference>
<dbReference type="InterPro" id="IPR011583">
    <property type="entry name" value="Chitinase_II/V-like_cat"/>
</dbReference>
<protein>
    <submittedName>
        <fullName evidence="6">Spore germination protein YaaH</fullName>
    </submittedName>
</protein>
<dbReference type="RefSeq" id="WP_209465532.1">
    <property type="nucleotide sequence ID" value="NZ_JAGGLG010000004.1"/>
</dbReference>
<keyword evidence="2" id="KW-0326">Glycosidase</keyword>
<keyword evidence="7" id="KW-1185">Reference proteome</keyword>
<name>A0ABS4JPC2_9FIRM</name>
<dbReference type="SMART" id="SM00636">
    <property type="entry name" value="Glyco_18"/>
    <property type="match status" value="1"/>
</dbReference>
<evidence type="ECO:0000256" key="2">
    <source>
        <dbReference type="ARBA" id="ARBA00023295"/>
    </source>
</evidence>
<dbReference type="InterPro" id="IPR041704">
    <property type="entry name" value="CFLE_GH18"/>
</dbReference>
<dbReference type="EMBL" id="JAGGLG010000004">
    <property type="protein sequence ID" value="MBP2017387.1"/>
    <property type="molecule type" value="Genomic_DNA"/>
</dbReference>
<keyword evidence="4" id="KW-0472">Membrane</keyword>
<reference evidence="6 7" key="1">
    <citation type="submission" date="2021-03" db="EMBL/GenBank/DDBJ databases">
        <title>Genomic Encyclopedia of Type Strains, Phase IV (KMG-IV): sequencing the most valuable type-strain genomes for metagenomic binning, comparative biology and taxonomic classification.</title>
        <authorList>
            <person name="Goeker M."/>
        </authorList>
    </citation>
    <scope>NUCLEOTIDE SEQUENCE [LARGE SCALE GENOMIC DNA]</scope>
    <source>
        <strain evidence="6 7">DSM 27138</strain>
    </source>
</reference>
<evidence type="ECO:0000259" key="5">
    <source>
        <dbReference type="PROSITE" id="PS51910"/>
    </source>
</evidence>
<keyword evidence="4" id="KW-0812">Transmembrane</keyword>
<dbReference type="PANTHER" id="PTHR46066">
    <property type="entry name" value="CHITINASE DOMAIN-CONTAINING PROTEIN 1 FAMILY MEMBER"/>
    <property type="match status" value="1"/>
</dbReference>
<accession>A0ABS4JPC2</accession>
<dbReference type="Pfam" id="PF00704">
    <property type="entry name" value="Glyco_hydro_18"/>
    <property type="match status" value="1"/>
</dbReference>
<keyword evidence="4" id="KW-1133">Transmembrane helix</keyword>
<sequence>MSIPEAGKQIATPPPRPRQRTGGLLLATVLVGVATGVGGFVLGQRTAPHSPFDPLWLRAYLNRPLDTSAPGDGFWITGYYVDYDADSLESVRLNAPHMDQVVIFGYGFDWEGNAVGKDPELIRGVTGQQKRVLLFGNFSDAGFDPDLAHRILTDPRVQERAISAMLAEADRLGVAGIQIDFENIPAEDREAYTEFLRRLKGRLEPLGLTLSVAAAAKTSDTTTGWGGATDYEAVGQIVDQFYIMAYDEHWIGGEPGPVASLGWVERVVRYAVGVMPSQKIVLGVPLYGYEWSLDPEMGTETNAAYGPGRMAQRAADFGGEVQWDPVVGENKVVFESDEGPRIAWFPDERSLDAKLRLAYQYNLKGIAVWRLGLEPEEWWPRLGAFRLNPEK</sequence>
<feature type="region of interest" description="Disordered" evidence="3">
    <location>
        <begin position="1"/>
        <end position="20"/>
    </location>
</feature>
<evidence type="ECO:0000313" key="6">
    <source>
        <dbReference type="EMBL" id="MBP2017387.1"/>
    </source>
</evidence>
<dbReference type="PANTHER" id="PTHR46066:SF2">
    <property type="entry name" value="CHITINASE DOMAIN-CONTAINING PROTEIN 1"/>
    <property type="match status" value="1"/>
</dbReference>
<dbReference type="Gene3D" id="3.10.50.10">
    <property type="match status" value="1"/>
</dbReference>
<dbReference type="CDD" id="cd02874">
    <property type="entry name" value="GH18_CFLE_spore_hydrolase"/>
    <property type="match status" value="1"/>
</dbReference>
<feature type="domain" description="GH18" evidence="5">
    <location>
        <begin position="74"/>
        <end position="391"/>
    </location>
</feature>
<organism evidence="6 7">
    <name type="scientific">Symbiobacterium terraclitae</name>
    <dbReference type="NCBI Taxonomy" id="557451"/>
    <lineage>
        <taxon>Bacteria</taxon>
        <taxon>Bacillati</taxon>
        <taxon>Bacillota</taxon>
        <taxon>Clostridia</taxon>
        <taxon>Eubacteriales</taxon>
        <taxon>Symbiobacteriaceae</taxon>
        <taxon>Symbiobacterium</taxon>
    </lineage>
</organism>
<proteinExistence type="predicted"/>